<dbReference type="SUPFAM" id="SSF53271">
    <property type="entry name" value="PRTase-like"/>
    <property type="match status" value="1"/>
</dbReference>
<dbReference type="InterPro" id="IPR036388">
    <property type="entry name" value="WH-like_DNA-bd_sf"/>
</dbReference>
<proteinExistence type="predicted"/>
<dbReference type="AlphaFoldDB" id="A0AAU6PHK5"/>
<protein>
    <recommendedName>
        <fullName evidence="2">Helix-turn-helix type 11 domain-containing protein</fullName>
    </recommendedName>
</protein>
<reference evidence="1" key="1">
    <citation type="submission" date="2023-10" db="EMBL/GenBank/DDBJ databases">
        <title>The first scallop-associated chemosynthetic bacterial symbiont.</title>
        <authorList>
            <person name="Lin Y.-T."/>
            <person name="Sun J."/>
            <person name="Ip J.C.-H."/>
            <person name="He X."/>
            <person name="Gao Z.-M."/>
            <person name="Perez M."/>
            <person name="Xu T."/>
            <person name="Qian P.-Y."/>
            <person name="Qiu J.-W."/>
        </authorList>
    </citation>
    <scope>NUCLEOTIDE SEQUENCE</scope>
    <source>
        <strain evidence="1">Gill1</strain>
    </source>
</reference>
<dbReference type="SUPFAM" id="SSF46785">
    <property type="entry name" value="Winged helix' DNA-binding domain"/>
    <property type="match status" value="1"/>
</dbReference>
<dbReference type="InterPro" id="IPR011991">
    <property type="entry name" value="ArsR-like_HTH"/>
</dbReference>
<sequence length="326" mass="36797">MNNTHNTRQQILAYIQNTNIISPAEVGAHFDISRQMAHRHLKNLVEAGKIKKIGSAPKVFYTAIEDSTKVSDYQIEDDIRKLVAENFFFIEPTGAELSGIDGFEKWCHKRNFEVSQKANEFGRITKKYQKKKQDDLLDASSKMRKTFADDCCVSKLFYFDFYAVEIFGKTKMGQKLLYAKQGQNRAKIKEIASLVKASILKAIDKYKVDSVVFVPPTVPREVQFMKVLENELALSIAKINVVKVIGDIRVPQKTLKKLSDRIENAQHTFVVDSMAKFRTTLVIDDAVGSGASINQIACKLQTKHTEKVIGFAVTGSMNDFEVISEV</sequence>
<gene>
    <name evidence="1" type="ORF">Ctma_1236</name>
</gene>
<dbReference type="Pfam" id="PF13412">
    <property type="entry name" value="HTH_24"/>
    <property type="match status" value="1"/>
</dbReference>
<dbReference type="CDD" id="cd00090">
    <property type="entry name" value="HTH_ARSR"/>
    <property type="match status" value="1"/>
</dbReference>
<evidence type="ECO:0000313" key="1">
    <source>
        <dbReference type="EMBL" id="WXU00512.1"/>
    </source>
</evidence>
<dbReference type="GO" id="GO:0006355">
    <property type="term" value="P:regulation of DNA-templated transcription"/>
    <property type="evidence" value="ECO:0007669"/>
    <property type="project" value="UniProtKB-ARBA"/>
</dbReference>
<dbReference type="Gene3D" id="1.10.10.10">
    <property type="entry name" value="Winged helix-like DNA-binding domain superfamily/Winged helix DNA-binding domain"/>
    <property type="match status" value="1"/>
</dbReference>
<dbReference type="InterPro" id="IPR029057">
    <property type="entry name" value="PRTase-like"/>
</dbReference>
<name>A0AAU6PHK5_9GAMM</name>
<organism evidence="1">
    <name type="scientific">Catillopecten margaritatus gill symbiont</name>
    <dbReference type="NCBI Taxonomy" id="3083288"/>
    <lineage>
        <taxon>Bacteria</taxon>
        <taxon>Pseudomonadati</taxon>
        <taxon>Pseudomonadota</taxon>
        <taxon>Gammaproteobacteria</taxon>
        <taxon>sulfur-oxidizing symbionts</taxon>
    </lineage>
</organism>
<accession>A0AAU6PHK5</accession>
<evidence type="ECO:0008006" key="2">
    <source>
        <dbReference type="Google" id="ProtNLM"/>
    </source>
</evidence>
<dbReference type="EMBL" id="CP138327">
    <property type="protein sequence ID" value="WXU00512.1"/>
    <property type="molecule type" value="Genomic_DNA"/>
</dbReference>
<dbReference type="InterPro" id="IPR036390">
    <property type="entry name" value="WH_DNA-bd_sf"/>
</dbReference>